<protein>
    <submittedName>
        <fullName evidence="1">Glycoside hydrolase family 23 protein</fullName>
    </submittedName>
</protein>
<organism evidence="1 2">
    <name type="scientific">Serendipita vermifera MAFF 305830</name>
    <dbReference type="NCBI Taxonomy" id="933852"/>
    <lineage>
        <taxon>Eukaryota</taxon>
        <taxon>Fungi</taxon>
        <taxon>Dikarya</taxon>
        <taxon>Basidiomycota</taxon>
        <taxon>Agaricomycotina</taxon>
        <taxon>Agaricomycetes</taxon>
        <taxon>Sebacinales</taxon>
        <taxon>Serendipitaceae</taxon>
        <taxon>Serendipita</taxon>
    </lineage>
</organism>
<reference evidence="1 2" key="1">
    <citation type="submission" date="2014-04" db="EMBL/GenBank/DDBJ databases">
        <authorList>
            <consortium name="DOE Joint Genome Institute"/>
            <person name="Kuo A."/>
            <person name="Zuccaro A."/>
            <person name="Kohler A."/>
            <person name="Nagy L.G."/>
            <person name="Floudas D."/>
            <person name="Copeland A."/>
            <person name="Barry K.W."/>
            <person name="Cichocki N."/>
            <person name="Veneault-Fourrey C."/>
            <person name="LaButti K."/>
            <person name="Lindquist E.A."/>
            <person name="Lipzen A."/>
            <person name="Lundell T."/>
            <person name="Morin E."/>
            <person name="Murat C."/>
            <person name="Sun H."/>
            <person name="Tunlid A."/>
            <person name="Henrissat B."/>
            <person name="Grigoriev I.V."/>
            <person name="Hibbett D.S."/>
            <person name="Martin F."/>
            <person name="Nordberg H.P."/>
            <person name="Cantor M.N."/>
            <person name="Hua S.X."/>
        </authorList>
    </citation>
    <scope>NUCLEOTIDE SEQUENCE [LARGE SCALE GENOMIC DNA]</scope>
    <source>
        <strain evidence="1 2">MAFF 305830</strain>
    </source>
</reference>
<dbReference type="Proteomes" id="UP000054097">
    <property type="component" value="Unassembled WGS sequence"/>
</dbReference>
<dbReference type="GO" id="GO:0016787">
    <property type="term" value="F:hydrolase activity"/>
    <property type="evidence" value="ECO:0007669"/>
    <property type="project" value="UniProtKB-KW"/>
</dbReference>
<reference evidence="2" key="2">
    <citation type="submission" date="2015-01" db="EMBL/GenBank/DDBJ databases">
        <title>Evolutionary Origins and Diversification of the Mycorrhizal Mutualists.</title>
        <authorList>
            <consortium name="DOE Joint Genome Institute"/>
            <consortium name="Mycorrhizal Genomics Consortium"/>
            <person name="Kohler A."/>
            <person name="Kuo A."/>
            <person name="Nagy L.G."/>
            <person name="Floudas D."/>
            <person name="Copeland A."/>
            <person name="Barry K.W."/>
            <person name="Cichocki N."/>
            <person name="Veneault-Fourrey C."/>
            <person name="LaButti K."/>
            <person name="Lindquist E.A."/>
            <person name="Lipzen A."/>
            <person name="Lundell T."/>
            <person name="Morin E."/>
            <person name="Murat C."/>
            <person name="Riley R."/>
            <person name="Ohm R."/>
            <person name="Sun H."/>
            <person name="Tunlid A."/>
            <person name="Henrissat B."/>
            <person name="Grigoriev I.V."/>
            <person name="Hibbett D.S."/>
            <person name="Martin F."/>
        </authorList>
    </citation>
    <scope>NUCLEOTIDE SEQUENCE [LARGE SCALE GENOMIC DNA]</scope>
    <source>
        <strain evidence="2">MAFF 305830</strain>
    </source>
</reference>
<keyword evidence="2" id="KW-1185">Reference proteome</keyword>
<proteinExistence type="predicted"/>
<accession>A0A0C2WVZ1</accession>
<sequence length="105" mass="11621">MIQIAPDKCPSDSSDYDPEINIGIGARYVENDLDRNNRVITAATGNYNDWYFDLAVALANDYAVCTRHSNLGYLQNMFSGYLQGFDVSGLNMASTTIIAERASRV</sequence>
<evidence type="ECO:0000313" key="1">
    <source>
        <dbReference type="EMBL" id="KIM30333.1"/>
    </source>
</evidence>
<gene>
    <name evidence="1" type="ORF">M408DRAFT_328345</name>
</gene>
<dbReference type="HOGENOM" id="CLU_2307803_0_0_1"/>
<evidence type="ECO:0000313" key="2">
    <source>
        <dbReference type="Proteomes" id="UP000054097"/>
    </source>
</evidence>
<dbReference type="EMBL" id="KN824285">
    <property type="protein sequence ID" value="KIM30333.1"/>
    <property type="molecule type" value="Genomic_DNA"/>
</dbReference>
<dbReference type="OrthoDB" id="2537480at2759"/>
<dbReference type="AlphaFoldDB" id="A0A0C2WVZ1"/>
<name>A0A0C2WVZ1_SERVB</name>
<keyword evidence="1" id="KW-0378">Hydrolase</keyword>